<dbReference type="EMBL" id="JABSTR010000008">
    <property type="protein sequence ID" value="KAH9377686.1"/>
    <property type="molecule type" value="Genomic_DNA"/>
</dbReference>
<dbReference type="InterPro" id="IPR036691">
    <property type="entry name" value="Endo/exonu/phosph_ase_sf"/>
</dbReference>
<dbReference type="Proteomes" id="UP000821853">
    <property type="component" value="Unassembled WGS sequence"/>
</dbReference>
<dbReference type="SUPFAM" id="SSF56219">
    <property type="entry name" value="DNase I-like"/>
    <property type="match status" value="1"/>
</dbReference>
<gene>
    <name evidence="2" type="ORF">HPB48_013963</name>
</gene>
<sequence length="96" mass="10554">MEAYGFYLQNNIATPTRIGLHVKQRDTKPDLTWADGQGADCNVHDWYVATDPWGSDHYPIWFGLDGLNSGRAQGELRPPTGKPIDPAPSGLLKSST</sequence>
<evidence type="ECO:0000313" key="3">
    <source>
        <dbReference type="Proteomes" id="UP000821853"/>
    </source>
</evidence>
<dbReference type="VEuPathDB" id="VectorBase:HLOH_055023"/>
<evidence type="ECO:0000313" key="2">
    <source>
        <dbReference type="EMBL" id="KAH9377686.1"/>
    </source>
</evidence>
<feature type="region of interest" description="Disordered" evidence="1">
    <location>
        <begin position="71"/>
        <end position="96"/>
    </location>
</feature>
<proteinExistence type="predicted"/>
<organism evidence="2 3">
    <name type="scientific">Haemaphysalis longicornis</name>
    <name type="common">Bush tick</name>
    <dbReference type="NCBI Taxonomy" id="44386"/>
    <lineage>
        <taxon>Eukaryota</taxon>
        <taxon>Metazoa</taxon>
        <taxon>Ecdysozoa</taxon>
        <taxon>Arthropoda</taxon>
        <taxon>Chelicerata</taxon>
        <taxon>Arachnida</taxon>
        <taxon>Acari</taxon>
        <taxon>Parasitiformes</taxon>
        <taxon>Ixodida</taxon>
        <taxon>Ixodoidea</taxon>
        <taxon>Ixodidae</taxon>
        <taxon>Haemaphysalinae</taxon>
        <taxon>Haemaphysalis</taxon>
    </lineage>
</organism>
<keyword evidence="3" id="KW-1185">Reference proteome</keyword>
<evidence type="ECO:0000256" key="1">
    <source>
        <dbReference type="SAM" id="MobiDB-lite"/>
    </source>
</evidence>
<reference evidence="2 3" key="1">
    <citation type="journal article" date="2020" name="Cell">
        <title>Large-Scale Comparative Analyses of Tick Genomes Elucidate Their Genetic Diversity and Vector Capacities.</title>
        <authorList>
            <consortium name="Tick Genome and Microbiome Consortium (TIGMIC)"/>
            <person name="Jia N."/>
            <person name="Wang J."/>
            <person name="Shi W."/>
            <person name="Du L."/>
            <person name="Sun Y."/>
            <person name="Zhan W."/>
            <person name="Jiang J.F."/>
            <person name="Wang Q."/>
            <person name="Zhang B."/>
            <person name="Ji P."/>
            <person name="Bell-Sakyi L."/>
            <person name="Cui X.M."/>
            <person name="Yuan T.T."/>
            <person name="Jiang B.G."/>
            <person name="Yang W.F."/>
            <person name="Lam T.T."/>
            <person name="Chang Q.C."/>
            <person name="Ding S.J."/>
            <person name="Wang X.J."/>
            <person name="Zhu J.G."/>
            <person name="Ruan X.D."/>
            <person name="Zhao L."/>
            <person name="Wei J.T."/>
            <person name="Ye R.Z."/>
            <person name="Que T.C."/>
            <person name="Du C.H."/>
            <person name="Zhou Y.H."/>
            <person name="Cheng J.X."/>
            <person name="Dai P.F."/>
            <person name="Guo W.B."/>
            <person name="Han X.H."/>
            <person name="Huang E.J."/>
            <person name="Li L.F."/>
            <person name="Wei W."/>
            <person name="Gao Y.C."/>
            <person name="Liu J.Z."/>
            <person name="Shao H.Z."/>
            <person name="Wang X."/>
            <person name="Wang C.C."/>
            <person name="Yang T.C."/>
            <person name="Huo Q.B."/>
            <person name="Li W."/>
            <person name="Chen H.Y."/>
            <person name="Chen S.E."/>
            <person name="Zhou L.G."/>
            <person name="Ni X.B."/>
            <person name="Tian J.H."/>
            <person name="Sheng Y."/>
            <person name="Liu T."/>
            <person name="Pan Y.S."/>
            <person name="Xia L.Y."/>
            <person name="Li J."/>
            <person name="Zhao F."/>
            <person name="Cao W.C."/>
        </authorList>
    </citation>
    <scope>NUCLEOTIDE SEQUENCE [LARGE SCALE GENOMIC DNA]</scope>
    <source>
        <strain evidence="2">HaeL-2018</strain>
    </source>
</reference>
<name>A0A9J6GGW6_HAELO</name>
<dbReference type="Gene3D" id="3.60.10.10">
    <property type="entry name" value="Endonuclease/exonuclease/phosphatase"/>
    <property type="match status" value="1"/>
</dbReference>
<comment type="caution">
    <text evidence="2">The sequence shown here is derived from an EMBL/GenBank/DDBJ whole genome shotgun (WGS) entry which is preliminary data.</text>
</comment>
<dbReference type="AlphaFoldDB" id="A0A9J6GGW6"/>
<protein>
    <submittedName>
        <fullName evidence="2">Uncharacterized protein</fullName>
    </submittedName>
</protein>
<accession>A0A9J6GGW6</accession>